<evidence type="ECO:0000259" key="3">
    <source>
        <dbReference type="Pfam" id="PF06813"/>
    </source>
</evidence>
<gene>
    <name evidence="4" type="ORF">POPTR_016G087100</name>
</gene>
<keyword evidence="2" id="KW-0472">Membrane</keyword>
<keyword evidence="5" id="KW-1185">Reference proteome</keyword>
<keyword evidence="2" id="KW-0812">Transmembrane</keyword>
<dbReference type="STRING" id="3694.A0A2K1XCW5"/>
<sequence>MLVLILFVVYLTTIMFFLETPPTATIEEEKEERFYFNIFNVVAVIATVYLLAYRFVQNPIHKRKPRRRFREKPIEKSKSAAVKQPQAVEKEKAVVEVKRRPVIGEDHIVFRAMWTVDFFILYMSQVWLR</sequence>
<dbReference type="InParanoid" id="A0A2K1XCW5"/>
<name>A0A2K1XCW5_POPTR</name>
<dbReference type="AlphaFoldDB" id="A0A2K1XCW5"/>
<evidence type="ECO:0000313" key="4">
    <source>
        <dbReference type="EMBL" id="PNS98625.1"/>
    </source>
</evidence>
<reference evidence="4 5" key="1">
    <citation type="journal article" date="2006" name="Science">
        <title>The genome of black cottonwood, Populus trichocarpa (Torr. &amp; Gray).</title>
        <authorList>
            <person name="Tuskan G.A."/>
            <person name="Difazio S."/>
            <person name="Jansson S."/>
            <person name="Bohlmann J."/>
            <person name="Grigoriev I."/>
            <person name="Hellsten U."/>
            <person name="Putnam N."/>
            <person name="Ralph S."/>
            <person name="Rombauts S."/>
            <person name="Salamov A."/>
            <person name="Schein J."/>
            <person name="Sterck L."/>
            <person name="Aerts A."/>
            <person name="Bhalerao R.R."/>
            <person name="Bhalerao R.P."/>
            <person name="Blaudez D."/>
            <person name="Boerjan W."/>
            <person name="Brun A."/>
            <person name="Brunner A."/>
            <person name="Busov V."/>
            <person name="Campbell M."/>
            <person name="Carlson J."/>
            <person name="Chalot M."/>
            <person name="Chapman J."/>
            <person name="Chen G.L."/>
            <person name="Cooper D."/>
            <person name="Coutinho P.M."/>
            <person name="Couturier J."/>
            <person name="Covert S."/>
            <person name="Cronk Q."/>
            <person name="Cunningham R."/>
            <person name="Davis J."/>
            <person name="Degroeve S."/>
            <person name="Dejardin A."/>
            <person name="Depamphilis C."/>
            <person name="Detter J."/>
            <person name="Dirks B."/>
            <person name="Dubchak I."/>
            <person name="Duplessis S."/>
            <person name="Ehlting J."/>
            <person name="Ellis B."/>
            <person name="Gendler K."/>
            <person name="Goodstein D."/>
            <person name="Gribskov M."/>
            <person name="Grimwood J."/>
            <person name="Groover A."/>
            <person name="Gunter L."/>
            <person name="Hamberger B."/>
            <person name="Heinze B."/>
            <person name="Helariutta Y."/>
            <person name="Henrissat B."/>
            <person name="Holligan D."/>
            <person name="Holt R."/>
            <person name="Huang W."/>
            <person name="Islam-Faridi N."/>
            <person name="Jones S."/>
            <person name="Jones-Rhoades M."/>
            <person name="Jorgensen R."/>
            <person name="Joshi C."/>
            <person name="Kangasjarvi J."/>
            <person name="Karlsson J."/>
            <person name="Kelleher C."/>
            <person name="Kirkpatrick R."/>
            <person name="Kirst M."/>
            <person name="Kohler A."/>
            <person name="Kalluri U."/>
            <person name="Larimer F."/>
            <person name="Leebens-Mack J."/>
            <person name="Leple J.C."/>
            <person name="Locascio P."/>
            <person name="Lou Y."/>
            <person name="Lucas S."/>
            <person name="Martin F."/>
            <person name="Montanini B."/>
            <person name="Napoli C."/>
            <person name="Nelson D.R."/>
            <person name="Nelson C."/>
            <person name="Nieminen K."/>
            <person name="Nilsson O."/>
            <person name="Pereda V."/>
            <person name="Peter G."/>
            <person name="Philippe R."/>
            <person name="Pilate G."/>
            <person name="Poliakov A."/>
            <person name="Razumovskaya J."/>
            <person name="Richardson P."/>
            <person name="Rinaldi C."/>
            <person name="Ritland K."/>
            <person name="Rouze P."/>
            <person name="Ryaboy D."/>
            <person name="Schmutz J."/>
            <person name="Schrader J."/>
            <person name="Segerman B."/>
            <person name="Shin H."/>
            <person name="Siddiqui A."/>
            <person name="Sterky F."/>
            <person name="Terry A."/>
            <person name="Tsai C.J."/>
            <person name="Uberbacher E."/>
            <person name="Unneberg P."/>
            <person name="Vahala J."/>
            <person name="Wall K."/>
            <person name="Wessler S."/>
            <person name="Yang G."/>
            <person name="Yin T."/>
            <person name="Douglas C."/>
            <person name="Marra M."/>
            <person name="Sandberg G."/>
            <person name="Van de Peer Y."/>
            <person name="Rokhsar D."/>
        </authorList>
    </citation>
    <scope>NUCLEOTIDE SEQUENCE [LARGE SCALE GENOMIC DNA]</scope>
    <source>
        <strain evidence="5">cv. Nisqually</strain>
    </source>
</reference>
<dbReference type="EMBL" id="CM009305">
    <property type="protein sequence ID" value="PNS98625.1"/>
    <property type="molecule type" value="Genomic_DNA"/>
</dbReference>
<evidence type="ECO:0000256" key="2">
    <source>
        <dbReference type="SAM" id="Phobius"/>
    </source>
</evidence>
<accession>A0A2K1XCW5</accession>
<protein>
    <recommendedName>
        <fullName evidence="3">Nodulin-like domain-containing protein</fullName>
    </recommendedName>
</protein>
<proteinExistence type="predicted"/>
<evidence type="ECO:0000313" key="5">
    <source>
        <dbReference type="Proteomes" id="UP000006729"/>
    </source>
</evidence>
<dbReference type="Proteomes" id="UP000006729">
    <property type="component" value="Chromosome 16"/>
</dbReference>
<dbReference type="Pfam" id="PF06813">
    <property type="entry name" value="Nodulin-like"/>
    <property type="match status" value="1"/>
</dbReference>
<feature type="region of interest" description="Disordered" evidence="1">
    <location>
        <begin position="64"/>
        <end position="85"/>
    </location>
</feature>
<feature type="domain" description="Nodulin-like" evidence="3">
    <location>
        <begin position="1"/>
        <end position="61"/>
    </location>
</feature>
<keyword evidence="2" id="KW-1133">Transmembrane helix</keyword>
<dbReference type="InterPro" id="IPR010658">
    <property type="entry name" value="Nodulin-like"/>
</dbReference>
<evidence type="ECO:0000256" key="1">
    <source>
        <dbReference type="SAM" id="MobiDB-lite"/>
    </source>
</evidence>
<organism evidence="4 5">
    <name type="scientific">Populus trichocarpa</name>
    <name type="common">Western balsam poplar</name>
    <name type="synonym">Populus balsamifera subsp. trichocarpa</name>
    <dbReference type="NCBI Taxonomy" id="3694"/>
    <lineage>
        <taxon>Eukaryota</taxon>
        <taxon>Viridiplantae</taxon>
        <taxon>Streptophyta</taxon>
        <taxon>Embryophyta</taxon>
        <taxon>Tracheophyta</taxon>
        <taxon>Spermatophyta</taxon>
        <taxon>Magnoliopsida</taxon>
        <taxon>eudicotyledons</taxon>
        <taxon>Gunneridae</taxon>
        <taxon>Pentapetalae</taxon>
        <taxon>rosids</taxon>
        <taxon>fabids</taxon>
        <taxon>Malpighiales</taxon>
        <taxon>Salicaceae</taxon>
        <taxon>Saliceae</taxon>
        <taxon>Populus</taxon>
    </lineage>
</organism>
<feature type="transmembrane region" description="Helical" evidence="2">
    <location>
        <begin position="35"/>
        <end position="56"/>
    </location>
</feature>